<dbReference type="Proteomes" id="UP001387364">
    <property type="component" value="Chromosome"/>
</dbReference>
<dbReference type="NCBIfam" id="NF001159">
    <property type="entry name" value="PRK00150.1-3"/>
    <property type="match status" value="1"/>
</dbReference>
<keyword evidence="2" id="KW-0408">Iron</keyword>
<dbReference type="HAMAP" id="MF_00163">
    <property type="entry name" value="Pep_deformylase"/>
    <property type="match status" value="1"/>
</dbReference>
<dbReference type="Pfam" id="PF01327">
    <property type="entry name" value="Pep_deformylase"/>
    <property type="match status" value="1"/>
</dbReference>
<keyword evidence="2 3" id="KW-0378">Hydrolase</keyword>
<keyword evidence="2" id="KW-0648">Protein biosynthesis</keyword>
<keyword evidence="4" id="KW-1185">Reference proteome</keyword>
<feature type="binding site" evidence="2">
    <location>
        <position position="136"/>
    </location>
    <ligand>
        <name>Fe cation</name>
        <dbReference type="ChEBI" id="CHEBI:24875"/>
    </ligand>
</feature>
<keyword evidence="2" id="KW-0479">Metal-binding</keyword>
<dbReference type="CDD" id="cd00487">
    <property type="entry name" value="Pep_deformylase"/>
    <property type="match status" value="1"/>
</dbReference>
<dbReference type="Gene3D" id="3.90.45.10">
    <property type="entry name" value="Peptide deformylase"/>
    <property type="match status" value="1"/>
</dbReference>
<name>A0ABZ2N976_9BACI</name>
<dbReference type="EMBL" id="CP147404">
    <property type="protein sequence ID" value="WXB94286.1"/>
    <property type="molecule type" value="Genomic_DNA"/>
</dbReference>
<organism evidence="3 4">
    <name type="scientific">Bacillus kandeliae</name>
    <dbReference type="NCBI Taxonomy" id="3129297"/>
    <lineage>
        <taxon>Bacteria</taxon>
        <taxon>Bacillati</taxon>
        <taxon>Bacillota</taxon>
        <taxon>Bacilli</taxon>
        <taxon>Bacillales</taxon>
        <taxon>Bacillaceae</taxon>
        <taxon>Bacillus</taxon>
    </lineage>
</organism>
<dbReference type="PIRSF" id="PIRSF004749">
    <property type="entry name" value="Pep_def"/>
    <property type="match status" value="1"/>
</dbReference>
<feature type="active site" evidence="2">
    <location>
        <position position="133"/>
    </location>
</feature>
<dbReference type="PANTHER" id="PTHR10458">
    <property type="entry name" value="PEPTIDE DEFORMYLASE"/>
    <property type="match status" value="1"/>
</dbReference>
<evidence type="ECO:0000256" key="1">
    <source>
        <dbReference type="ARBA" id="ARBA00010759"/>
    </source>
</evidence>
<evidence type="ECO:0000313" key="4">
    <source>
        <dbReference type="Proteomes" id="UP001387364"/>
    </source>
</evidence>
<protein>
    <recommendedName>
        <fullName evidence="2">Peptide deformylase</fullName>
        <shortName evidence="2">PDF</shortName>
        <ecNumber evidence="2">3.5.1.88</ecNumber>
    </recommendedName>
    <alternativeName>
        <fullName evidence="2">Polypeptide deformylase</fullName>
    </alternativeName>
</protein>
<evidence type="ECO:0000313" key="3">
    <source>
        <dbReference type="EMBL" id="WXB94286.1"/>
    </source>
</evidence>
<feature type="binding site" evidence="2">
    <location>
        <position position="132"/>
    </location>
    <ligand>
        <name>Fe cation</name>
        <dbReference type="ChEBI" id="CHEBI:24875"/>
    </ligand>
</feature>
<dbReference type="PANTHER" id="PTHR10458:SF22">
    <property type="entry name" value="PEPTIDE DEFORMYLASE"/>
    <property type="match status" value="1"/>
</dbReference>
<sequence length="161" mass="17971">MAYLPIVEAPADILEKECTRVTEFNKKLKKLVSDMHETMIEADGVGLAAPQIGVDLQVAVVDIEDDNGLITLINPVVLEEKGKQTDVEGCLSFPGLYGYVTRPSYVKVKAQDIKGRYFLIEAHDFLARAILHEIDHLHGILFTSKVEKYISEEQLEKEGAE</sequence>
<evidence type="ECO:0000256" key="2">
    <source>
        <dbReference type="HAMAP-Rule" id="MF_00163"/>
    </source>
</evidence>
<gene>
    <name evidence="2 3" type="primary">def</name>
    <name evidence="3" type="ORF">WDJ61_06565</name>
</gene>
<comment type="function">
    <text evidence="2">Removes the formyl group from the N-terminal Met of newly synthesized proteins. Requires at least a dipeptide for an efficient rate of reaction. N-terminal L-methionine is a prerequisite for activity but the enzyme has broad specificity at other positions.</text>
</comment>
<proteinExistence type="inferred from homology"/>
<comment type="cofactor">
    <cofactor evidence="2">
        <name>Fe(2+)</name>
        <dbReference type="ChEBI" id="CHEBI:29033"/>
    </cofactor>
    <text evidence="2">Binds 1 Fe(2+) ion.</text>
</comment>
<reference evidence="3 4" key="1">
    <citation type="submission" date="2024-02" db="EMBL/GenBank/DDBJ databases">
        <title>Seven novel Bacillus-like species.</title>
        <authorList>
            <person name="Liu G."/>
        </authorList>
    </citation>
    <scope>NUCLEOTIDE SEQUENCE [LARGE SCALE GENOMIC DNA]</scope>
    <source>
        <strain evidence="3 4">FJAT-52991</strain>
    </source>
</reference>
<dbReference type="EC" id="3.5.1.88" evidence="2"/>
<accession>A0ABZ2N976</accession>
<comment type="catalytic activity">
    <reaction evidence="2">
        <text>N-terminal N-formyl-L-methionyl-[peptide] + H2O = N-terminal L-methionyl-[peptide] + formate</text>
        <dbReference type="Rhea" id="RHEA:24420"/>
        <dbReference type="Rhea" id="RHEA-COMP:10639"/>
        <dbReference type="Rhea" id="RHEA-COMP:10640"/>
        <dbReference type="ChEBI" id="CHEBI:15377"/>
        <dbReference type="ChEBI" id="CHEBI:15740"/>
        <dbReference type="ChEBI" id="CHEBI:49298"/>
        <dbReference type="ChEBI" id="CHEBI:64731"/>
        <dbReference type="EC" id="3.5.1.88"/>
    </reaction>
</comment>
<dbReference type="RefSeq" id="WP_338753945.1">
    <property type="nucleotide sequence ID" value="NZ_CP147404.1"/>
</dbReference>
<dbReference type="InterPro" id="IPR036821">
    <property type="entry name" value="Peptide_deformylase_sf"/>
</dbReference>
<dbReference type="InterPro" id="IPR023635">
    <property type="entry name" value="Peptide_deformylase"/>
</dbReference>
<dbReference type="PRINTS" id="PR01576">
    <property type="entry name" value="PDEFORMYLASE"/>
</dbReference>
<dbReference type="NCBIfam" id="TIGR00079">
    <property type="entry name" value="pept_deformyl"/>
    <property type="match status" value="1"/>
</dbReference>
<comment type="similarity">
    <text evidence="1 2">Belongs to the polypeptide deformylase family.</text>
</comment>
<dbReference type="SUPFAM" id="SSF56420">
    <property type="entry name" value="Peptide deformylase"/>
    <property type="match status" value="1"/>
</dbReference>
<dbReference type="GO" id="GO:0042586">
    <property type="term" value="F:peptide deformylase activity"/>
    <property type="evidence" value="ECO:0007669"/>
    <property type="project" value="UniProtKB-EC"/>
</dbReference>
<feature type="binding site" evidence="2">
    <location>
        <position position="90"/>
    </location>
    <ligand>
        <name>Fe cation</name>
        <dbReference type="ChEBI" id="CHEBI:24875"/>
    </ligand>
</feature>